<evidence type="ECO:0000313" key="1">
    <source>
        <dbReference type="EMBL" id="SNS58015.1"/>
    </source>
</evidence>
<keyword evidence="2" id="KW-1185">Reference proteome</keyword>
<reference evidence="2" key="1">
    <citation type="submission" date="2017-06" db="EMBL/GenBank/DDBJ databases">
        <authorList>
            <person name="Varghese N."/>
            <person name="Submissions S."/>
        </authorList>
    </citation>
    <scope>NUCLEOTIDE SEQUENCE [LARGE SCALE GENOMIC DNA]</scope>
    <source>
        <strain evidence="2">5C</strain>
    </source>
</reference>
<dbReference type="EMBL" id="FZOK01000013">
    <property type="protein sequence ID" value="SNS58015.1"/>
    <property type="molecule type" value="Genomic_DNA"/>
</dbReference>
<organism evidence="1 2">
    <name type="scientific">Belliella buryatensis</name>
    <dbReference type="NCBI Taxonomy" id="1500549"/>
    <lineage>
        <taxon>Bacteria</taxon>
        <taxon>Pseudomonadati</taxon>
        <taxon>Bacteroidota</taxon>
        <taxon>Cytophagia</taxon>
        <taxon>Cytophagales</taxon>
        <taxon>Cyclobacteriaceae</taxon>
        <taxon>Belliella</taxon>
    </lineage>
</organism>
<accession>A0A239FMC1</accession>
<evidence type="ECO:0008006" key="3">
    <source>
        <dbReference type="Google" id="ProtNLM"/>
    </source>
</evidence>
<name>A0A239FMC1_9BACT</name>
<dbReference type="AlphaFoldDB" id="A0A239FMC1"/>
<gene>
    <name evidence="1" type="ORF">SAMN06295967_11335</name>
</gene>
<sequence>MWQNRKNMKQISEEDFFQFIDCVSILRKAAKYRDTEDMYNIIEDGSLASESYLETGDYTEEEMEEMESHVDQYYSKWVSLLRRNLQ</sequence>
<dbReference type="Proteomes" id="UP000198480">
    <property type="component" value="Unassembled WGS sequence"/>
</dbReference>
<evidence type="ECO:0000313" key="2">
    <source>
        <dbReference type="Proteomes" id="UP000198480"/>
    </source>
</evidence>
<proteinExistence type="predicted"/>
<protein>
    <recommendedName>
        <fullName evidence="3">Self-protective colicin-like immunity</fullName>
    </recommendedName>
</protein>